<dbReference type="InterPro" id="IPR029058">
    <property type="entry name" value="AB_hydrolase_fold"/>
</dbReference>
<evidence type="ECO:0000313" key="4">
    <source>
        <dbReference type="EMBL" id="KAJ5232291.1"/>
    </source>
</evidence>
<dbReference type="RefSeq" id="XP_058330284.1">
    <property type="nucleotide sequence ID" value="XM_058474544.1"/>
</dbReference>
<organism evidence="4 5">
    <name type="scientific">Penicillium chermesinum</name>
    <dbReference type="NCBI Taxonomy" id="63820"/>
    <lineage>
        <taxon>Eukaryota</taxon>
        <taxon>Fungi</taxon>
        <taxon>Dikarya</taxon>
        <taxon>Ascomycota</taxon>
        <taxon>Pezizomycotina</taxon>
        <taxon>Eurotiomycetes</taxon>
        <taxon>Eurotiomycetidae</taxon>
        <taxon>Eurotiales</taxon>
        <taxon>Aspergillaceae</taxon>
        <taxon>Penicillium</taxon>
    </lineage>
</organism>
<dbReference type="PANTHER" id="PTHR43329">
    <property type="entry name" value="EPOXIDE HYDROLASE"/>
    <property type="match status" value="1"/>
</dbReference>
<dbReference type="PRINTS" id="PR00111">
    <property type="entry name" value="ABHYDROLASE"/>
</dbReference>
<dbReference type="GO" id="GO:0072330">
    <property type="term" value="P:monocarboxylic acid biosynthetic process"/>
    <property type="evidence" value="ECO:0007669"/>
    <property type="project" value="UniProtKB-ARBA"/>
</dbReference>
<dbReference type="Pfam" id="PF00561">
    <property type="entry name" value="Abhydrolase_1"/>
    <property type="match status" value="1"/>
</dbReference>
<comment type="similarity">
    <text evidence="2">Belongs to the AB hydrolase superfamily. Epoxide hydrolase family.</text>
</comment>
<dbReference type="OrthoDB" id="408373at2759"/>
<proteinExistence type="inferred from homology"/>
<dbReference type="Proteomes" id="UP001150941">
    <property type="component" value="Unassembled WGS sequence"/>
</dbReference>
<evidence type="ECO:0000256" key="2">
    <source>
        <dbReference type="ARBA" id="ARBA00038334"/>
    </source>
</evidence>
<dbReference type="InterPro" id="IPR000639">
    <property type="entry name" value="Epox_hydrolase-like"/>
</dbReference>
<protein>
    <submittedName>
        <fullName evidence="4">Alpha/beta-hydrolase</fullName>
    </submittedName>
</protein>
<dbReference type="Gene3D" id="3.40.50.1820">
    <property type="entry name" value="alpha/beta hydrolase"/>
    <property type="match status" value="1"/>
</dbReference>
<evidence type="ECO:0000256" key="1">
    <source>
        <dbReference type="ARBA" id="ARBA00022801"/>
    </source>
</evidence>
<name>A0A9W9NYU0_9EURO</name>
<dbReference type="GO" id="GO:0016787">
    <property type="term" value="F:hydrolase activity"/>
    <property type="evidence" value="ECO:0007669"/>
    <property type="project" value="UniProtKB-KW"/>
</dbReference>
<feature type="domain" description="AB hydrolase-1" evidence="3">
    <location>
        <begin position="23"/>
        <end position="269"/>
    </location>
</feature>
<keyword evidence="5" id="KW-1185">Reference proteome</keyword>
<reference evidence="4" key="1">
    <citation type="submission" date="2022-11" db="EMBL/GenBank/DDBJ databases">
        <authorList>
            <person name="Petersen C."/>
        </authorList>
    </citation>
    <scope>NUCLEOTIDE SEQUENCE</scope>
    <source>
        <strain evidence="4">IBT 19713</strain>
    </source>
</reference>
<dbReference type="GeneID" id="83201847"/>
<evidence type="ECO:0000259" key="3">
    <source>
        <dbReference type="Pfam" id="PF00561"/>
    </source>
</evidence>
<sequence length="296" mass="32925">MGVTWQTKRLLHGIRAIVGGQGPPVVLLAGWPQTAEAFSDMFEPLSKQYRFYALDPPGLGESSPSELGYDTKAVSKIMADSIHDALQDEKQSYHLVGHDVGAWISYPWAVQYPKRIKSLCIMDGGIPGFMAPLQYPLSHEANIRLWQFSFNALPDLPELLTRGRERELLNWFFNRKTASPDGLSPEKMATYVEAYSKPGVMSQGFEYYRSYAKSAEQNKELNKAALQVPVLGLGGASSIGLGMAAMAQRFAANVEGYAIADCGHLLPEEQPEAVARRLLEFWEKQACAKDCYQLWV</sequence>
<dbReference type="SUPFAM" id="SSF53474">
    <property type="entry name" value="alpha/beta-Hydrolases"/>
    <property type="match status" value="1"/>
</dbReference>
<gene>
    <name evidence="4" type="ORF">N7468_005247</name>
</gene>
<dbReference type="PRINTS" id="PR00412">
    <property type="entry name" value="EPOXHYDRLASE"/>
</dbReference>
<accession>A0A9W9NYU0</accession>
<dbReference type="GO" id="GO:0017000">
    <property type="term" value="P:antibiotic biosynthetic process"/>
    <property type="evidence" value="ECO:0007669"/>
    <property type="project" value="UniProtKB-ARBA"/>
</dbReference>
<reference evidence="4" key="2">
    <citation type="journal article" date="2023" name="IMA Fungus">
        <title>Comparative genomic study of the Penicillium genus elucidates a diverse pangenome and 15 lateral gene transfer events.</title>
        <authorList>
            <person name="Petersen C."/>
            <person name="Sorensen T."/>
            <person name="Nielsen M.R."/>
            <person name="Sondergaard T.E."/>
            <person name="Sorensen J.L."/>
            <person name="Fitzpatrick D.A."/>
            <person name="Frisvad J.C."/>
            <person name="Nielsen K.L."/>
        </authorList>
    </citation>
    <scope>NUCLEOTIDE SEQUENCE</scope>
    <source>
        <strain evidence="4">IBT 19713</strain>
    </source>
</reference>
<keyword evidence="1" id="KW-0378">Hydrolase</keyword>
<comment type="caution">
    <text evidence="4">The sequence shown here is derived from an EMBL/GenBank/DDBJ whole genome shotgun (WGS) entry which is preliminary data.</text>
</comment>
<dbReference type="EMBL" id="JAPQKS010000004">
    <property type="protein sequence ID" value="KAJ5232291.1"/>
    <property type="molecule type" value="Genomic_DNA"/>
</dbReference>
<dbReference type="AlphaFoldDB" id="A0A9W9NYU0"/>
<evidence type="ECO:0000313" key="5">
    <source>
        <dbReference type="Proteomes" id="UP001150941"/>
    </source>
</evidence>
<dbReference type="InterPro" id="IPR000073">
    <property type="entry name" value="AB_hydrolase_1"/>
</dbReference>